<dbReference type="EMBL" id="JBHTMK010000044">
    <property type="protein sequence ID" value="MFD1370620.1"/>
    <property type="molecule type" value="Genomic_DNA"/>
</dbReference>
<accession>A0ABW4AK26</accession>
<sequence length="222" mass="24987">MTRKIRTIGYWAGLGPAEPWPDVCAFVSDDVDHEAVAYLRAGTMIAVSGSSARCTLCGRSIGRRLLTDGDRYMWHEGLAHYVEEHGVRLPVRLVGVPAPFDAEGFDHSVSVDSDWWFGQRGRPVVDHLPGCHHSPVRCEWMLPAYADIWIDRVRPGDITTMARLRRLFGADWPFSGLRDRIAAQPFLVERNGRPAELNRVAELRDFLFYDTSEGLVSVIPDV</sequence>
<organism evidence="1 2">
    <name type="scientific">Actinoplanes sichuanensis</name>
    <dbReference type="NCBI Taxonomy" id="512349"/>
    <lineage>
        <taxon>Bacteria</taxon>
        <taxon>Bacillati</taxon>
        <taxon>Actinomycetota</taxon>
        <taxon>Actinomycetes</taxon>
        <taxon>Micromonosporales</taxon>
        <taxon>Micromonosporaceae</taxon>
        <taxon>Actinoplanes</taxon>
    </lineage>
</organism>
<gene>
    <name evidence="1" type="ORF">ACFQ5G_35235</name>
</gene>
<dbReference type="RefSeq" id="WP_317793614.1">
    <property type="nucleotide sequence ID" value="NZ_AP028461.1"/>
</dbReference>
<proteinExistence type="predicted"/>
<evidence type="ECO:0000313" key="1">
    <source>
        <dbReference type="EMBL" id="MFD1370620.1"/>
    </source>
</evidence>
<dbReference type="Proteomes" id="UP001597183">
    <property type="component" value="Unassembled WGS sequence"/>
</dbReference>
<comment type="caution">
    <text evidence="1">The sequence shown here is derived from an EMBL/GenBank/DDBJ whole genome shotgun (WGS) entry which is preliminary data.</text>
</comment>
<keyword evidence="2" id="KW-1185">Reference proteome</keyword>
<protein>
    <submittedName>
        <fullName evidence="1">Uncharacterized protein</fullName>
    </submittedName>
</protein>
<evidence type="ECO:0000313" key="2">
    <source>
        <dbReference type="Proteomes" id="UP001597183"/>
    </source>
</evidence>
<reference evidence="2" key="1">
    <citation type="journal article" date="2019" name="Int. J. Syst. Evol. Microbiol.">
        <title>The Global Catalogue of Microorganisms (GCM) 10K type strain sequencing project: providing services to taxonomists for standard genome sequencing and annotation.</title>
        <authorList>
            <consortium name="The Broad Institute Genomics Platform"/>
            <consortium name="The Broad Institute Genome Sequencing Center for Infectious Disease"/>
            <person name="Wu L."/>
            <person name="Ma J."/>
        </authorList>
    </citation>
    <scope>NUCLEOTIDE SEQUENCE [LARGE SCALE GENOMIC DNA]</scope>
    <source>
        <strain evidence="2">CCM 7526</strain>
    </source>
</reference>
<name>A0ABW4AK26_9ACTN</name>